<dbReference type="PANTHER" id="PTHR33202">
    <property type="entry name" value="ZINC UPTAKE REGULATION PROTEIN"/>
    <property type="match status" value="1"/>
</dbReference>
<keyword evidence="12" id="KW-0408">Iron</keyword>
<feature type="binding site" evidence="11">
    <location>
        <position position="129"/>
    </location>
    <ligand>
        <name>Zn(2+)</name>
        <dbReference type="ChEBI" id="CHEBI:29105"/>
    </ligand>
</feature>
<dbReference type="GO" id="GO:0045892">
    <property type="term" value="P:negative regulation of DNA-templated transcription"/>
    <property type="evidence" value="ECO:0007669"/>
    <property type="project" value="TreeGrafter"/>
</dbReference>
<dbReference type="GO" id="GO:0003700">
    <property type="term" value="F:DNA-binding transcription factor activity"/>
    <property type="evidence" value="ECO:0007669"/>
    <property type="project" value="InterPro"/>
</dbReference>
<keyword evidence="6 11" id="KW-0479">Metal-binding</keyword>
<accession>A0AAJ6AFU8</accession>
<feature type="binding site" evidence="11">
    <location>
        <position position="87"/>
    </location>
    <ligand>
        <name>Zn(2+)</name>
        <dbReference type="ChEBI" id="CHEBI:29105"/>
    </ligand>
</feature>
<dbReference type="Proteomes" id="UP001224674">
    <property type="component" value="Chromosome"/>
</dbReference>
<comment type="similarity">
    <text evidence="2">Belongs to the Fur family.</text>
</comment>
<dbReference type="Gene3D" id="1.10.10.10">
    <property type="entry name" value="Winged helix-like DNA-binding domain superfamily/Winged helix DNA-binding domain"/>
    <property type="match status" value="1"/>
</dbReference>
<dbReference type="Pfam" id="PF01475">
    <property type="entry name" value="FUR"/>
    <property type="match status" value="1"/>
</dbReference>
<dbReference type="AlphaFoldDB" id="A0AAJ6AFU8"/>
<dbReference type="EMBL" id="CP122566">
    <property type="protein sequence ID" value="WGH92525.1"/>
    <property type="molecule type" value="Genomic_DNA"/>
</dbReference>
<dbReference type="InterPro" id="IPR036388">
    <property type="entry name" value="WH-like_DNA-bd_sf"/>
</dbReference>
<sequence length="132" mass="14795">MAKQLGTRSTAQKEAVRQALTDAPGFITVQNLHRGLRNQRVRVGLATVYRQLKGLATDGLADVVMKGSEQLFRTCEQPDKHHHHLICELCGDAVEIDPGDEDWFARVAREHGFALTRHTIEIYGRCSRCTKA</sequence>
<dbReference type="InterPro" id="IPR036390">
    <property type="entry name" value="WH_DNA-bd_sf"/>
</dbReference>
<keyword evidence="9" id="KW-0238">DNA-binding</keyword>
<dbReference type="GO" id="GO:0008270">
    <property type="term" value="F:zinc ion binding"/>
    <property type="evidence" value="ECO:0007669"/>
    <property type="project" value="TreeGrafter"/>
</dbReference>
<reference evidence="13 14" key="1">
    <citation type="submission" date="2023-03" db="EMBL/GenBank/DDBJ databases">
        <title>Complete genome sequences of several Auritidibacter ignavus strains isolated from ear infections.</title>
        <authorList>
            <person name="Baehr T."/>
            <person name="Baumhoegger A.M."/>
        </authorList>
    </citation>
    <scope>NUCLEOTIDE SEQUENCE [LARGE SCALE GENOMIC DNA]</scope>
    <source>
        <strain evidence="13 14">BABAE-6</strain>
    </source>
</reference>
<keyword evidence="5" id="KW-0678">Repressor</keyword>
<dbReference type="InterPro" id="IPR002481">
    <property type="entry name" value="FUR"/>
</dbReference>
<dbReference type="SUPFAM" id="SSF46785">
    <property type="entry name" value="Winged helix' DNA-binding domain"/>
    <property type="match status" value="1"/>
</dbReference>
<keyword evidence="4" id="KW-0963">Cytoplasm</keyword>
<organism evidence="13 14">
    <name type="scientific">Auritidibacter ignavus</name>
    <dbReference type="NCBI Taxonomy" id="678932"/>
    <lineage>
        <taxon>Bacteria</taxon>
        <taxon>Bacillati</taxon>
        <taxon>Actinomycetota</taxon>
        <taxon>Actinomycetes</taxon>
        <taxon>Micrococcales</taxon>
        <taxon>Micrococcaceae</taxon>
        <taxon>Auritidibacter</taxon>
    </lineage>
</organism>
<evidence type="ECO:0000313" key="14">
    <source>
        <dbReference type="Proteomes" id="UP001224674"/>
    </source>
</evidence>
<evidence type="ECO:0000256" key="7">
    <source>
        <dbReference type="ARBA" id="ARBA00022833"/>
    </source>
</evidence>
<protein>
    <submittedName>
        <fullName evidence="13">Fur family transcriptional regulator</fullName>
    </submittedName>
</protein>
<dbReference type="RefSeq" id="WP_279674574.1">
    <property type="nucleotide sequence ID" value="NZ_CP122566.1"/>
</dbReference>
<dbReference type="GO" id="GO:0005829">
    <property type="term" value="C:cytosol"/>
    <property type="evidence" value="ECO:0007669"/>
    <property type="project" value="TreeGrafter"/>
</dbReference>
<comment type="cofactor">
    <cofactor evidence="11">
        <name>Zn(2+)</name>
        <dbReference type="ChEBI" id="CHEBI:29105"/>
    </cofactor>
    <text evidence="11">Binds 1 zinc ion per subunit.</text>
</comment>
<dbReference type="GO" id="GO:0000976">
    <property type="term" value="F:transcription cis-regulatory region binding"/>
    <property type="evidence" value="ECO:0007669"/>
    <property type="project" value="TreeGrafter"/>
</dbReference>
<feature type="binding site" evidence="11">
    <location>
        <position position="90"/>
    </location>
    <ligand>
        <name>Zn(2+)</name>
        <dbReference type="ChEBI" id="CHEBI:29105"/>
    </ligand>
</feature>
<feature type="binding site" evidence="12">
    <location>
        <position position="118"/>
    </location>
    <ligand>
        <name>Fe cation</name>
        <dbReference type="ChEBI" id="CHEBI:24875"/>
    </ligand>
</feature>
<proteinExistence type="inferred from homology"/>
<evidence type="ECO:0000256" key="2">
    <source>
        <dbReference type="ARBA" id="ARBA00007957"/>
    </source>
</evidence>
<feature type="binding site" evidence="12">
    <location>
        <position position="81"/>
    </location>
    <ligand>
        <name>Fe cation</name>
        <dbReference type="ChEBI" id="CHEBI:24875"/>
    </ligand>
</feature>
<dbReference type="PANTHER" id="PTHR33202:SF2">
    <property type="entry name" value="FERRIC UPTAKE REGULATION PROTEIN"/>
    <property type="match status" value="1"/>
</dbReference>
<keyword evidence="8" id="KW-0805">Transcription regulation</keyword>
<keyword evidence="14" id="KW-1185">Reference proteome</keyword>
<evidence type="ECO:0000256" key="11">
    <source>
        <dbReference type="PIRSR" id="PIRSR602481-1"/>
    </source>
</evidence>
<evidence type="ECO:0000256" key="9">
    <source>
        <dbReference type="ARBA" id="ARBA00023125"/>
    </source>
</evidence>
<dbReference type="Gene3D" id="3.30.1490.190">
    <property type="match status" value="1"/>
</dbReference>
<feature type="binding site" evidence="12">
    <location>
        <position position="101"/>
    </location>
    <ligand>
        <name>Fe cation</name>
        <dbReference type="ChEBI" id="CHEBI:24875"/>
    </ligand>
</feature>
<dbReference type="InterPro" id="IPR043135">
    <property type="entry name" value="Fur_C"/>
</dbReference>
<evidence type="ECO:0000313" key="13">
    <source>
        <dbReference type="EMBL" id="WGH92525.1"/>
    </source>
</evidence>
<evidence type="ECO:0000256" key="5">
    <source>
        <dbReference type="ARBA" id="ARBA00022491"/>
    </source>
</evidence>
<feature type="binding site" evidence="11">
    <location>
        <position position="126"/>
    </location>
    <ligand>
        <name>Zn(2+)</name>
        <dbReference type="ChEBI" id="CHEBI:29105"/>
    </ligand>
</feature>
<dbReference type="GO" id="GO:1900376">
    <property type="term" value="P:regulation of secondary metabolite biosynthetic process"/>
    <property type="evidence" value="ECO:0007669"/>
    <property type="project" value="TreeGrafter"/>
</dbReference>
<evidence type="ECO:0000256" key="1">
    <source>
        <dbReference type="ARBA" id="ARBA00004496"/>
    </source>
</evidence>
<name>A0AAJ6AFU8_9MICC</name>
<comment type="subunit">
    <text evidence="3">Homodimer.</text>
</comment>
<evidence type="ECO:0000256" key="3">
    <source>
        <dbReference type="ARBA" id="ARBA00011738"/>
    </source>
</evidence>
<comment type="subcellular location">
    <subcellularLocation>
        <location evidence="1">Cytoplasm</location>
    </subcellularLocation>
</comment>
<evidence type="ECO:0000256" key="6">
    <source>
        <dbReference type="ARBA" id="ARBA00022723"/>
    </source>
</evidence>
<evidence type="ECO:0000256" key="12">
    <source>
        <dbReference type="PIRSR" id="PIRSR602481-2"/>
    </source>
</evidence>
<keyword evidence="7 11" id="KW-0862">Zinc</keyword>
<evidence type="ECO:0000256" key="4">
    <source>
        <dbReference type="ARBA" id="ARBA00022490"/>
    </source>
</evidence>
<evidence type="ECO:0000256" key="8">
    <source>
        <dbReference type="ARBA" id="ARBA00023015"/>
    </source>
</evidence>
<evidence type="ECO:0000256" key="10">
    <source>
        <dbReference type="ARBA" id="ARBA00023163"/>
    </source>
</evidence>
<comment type="cofactor">
    <cofactor evidence="12">
        <name>Mn(2+)</name>
        <dbReference type="ChEBI" id="CHEBI:29035"/>
    </cofactor>
    <cofactor evidence="12">
        <name>Fe(2+)</name>
        <dbReference type="ChEBI" id="CHEBI:29033"/>
    </cofactor>
    <text evidence="12">Binds 1 Mn(2+) or Fe(2+) ion per subunit.</text>
</comment>
<dbReference type="CDD" id="cd07153">
    <property type="entry name" value="Fur_like"/>
    <property type="match status" value="1"/>
</dbReference>
<gene>
    <name evidence="13" type="ORF">QDX21_09435</name>
</gene>
<keyword evidence="10" id="KW-0804">Transcription</keyword>